<evidence type="ECO:0000313" key="3">
    <source>
        <dbReference type="Proteomes" id="UP001549257"/>
    </source>
</evidence>
<dbReference type="Proteomes" id="UP001549257">
    <property type="component" value="Unassembled WGS sequence"/>
</dbReference>
<evidence type="ECO:0000313" key="2">
    <source>
        <dbReference type="EMBL" id="MET4583194.1"/>
    </source>
</evidence>
<organism evidence="2 3">
    <name type="scientific">Conyzicola nivalis</name>
    <dbReference type="NCBI Taxonomy" id="1477021"/>
    <lineage>
        <taxon>Bacteria</taxon>
        <taxon>Bacillati</taxon>
        <taxon>Actinomycetota</taxon>
        <taxon>Actinomycetes</taxon>
        <taxon>Micrococcales</taxon>
        <taxon>Microbacteriaceae</taxon>
        <taxon>Conyzicola</taxon>
    </lineage>
</organism>
<dbReference type="SUPFAM" id="SSF46785">
    <property type="entry name" value="Winged helix' DNA-binding domain"/>
    <property type="match status" value="1"/>
</dbReference>
<keyword evidence="3" id="KW-1185">Reference proteome</keyword>
<reference evidence="2 3" key="1">
    <citation type="submission" date="2024-06" db="EMBL/GenBank/DDBJ databases">
        <title>Sorghum-associated microbial communities from plants grown in Nebraska, USA.</title>
        <authorList>
            <person name="Schachtman D."/>
        </authorList>
    </citation>
    <scope>NUCLEOTIDE SEQUENCE [LARGE SCALE GENOMIC DNA]</scope>
    <source>
        <strain evidence="2 3">2857</strain>
    </source>
</reference>
<dbReference type="Pfam" id="PF03551">
    <property type="entry name" value="PadR"/>
    <property type="match status" value="1"/>
</dbReference>
<dbReference type="EMBL" id="JBEPSJ010000003">
    <property type="protein sequence ID" value="MET4583194.1"/>
    <property type="molecule type" value="Genomic_DNA"/>
</dbReference>
<dbReference type="InterPro" id="IPR005149">
    <property type="entry name" value="Tscrpt_reg_PadR_N"/>
</dbReference>
<dbReference type="InterPro" id="IPR052509">
    <property type="entry name" value="Metal_resp_DNA-bind_regulator"/>
</dbReference>
<sequence>MHANVQYMTVSISAQLRKGVVEYCVLGVLAREPTYGWNLSEALISRGVIASIGTLYPLLARLRTQGLVDAVEQKSTGGQSRKYYHLTPAGSQRLQDFREQWEPFALTVSELVSDTGTADSAERG</sequence>
<protein>
    <submittedName>
        <fullName evidence="2">PadR family transcriptional regulator PadR</fullName>
    </submittedName>
</protein>
<dbReference type="InterPro" id="IPR036390">
    <property type="entry name" value="WH_DNA-bd_sf"/>
</dbReference>
<accession>A0ABV2QQ53</accession>
<dbReference type="InterPro" id="IPR036388">
    <property type="entry name" value="WH-like_DNA-bd_sf"/>
</dbReference>
<name>A0ABV2QQ53_9MICO</name>
<dbReference type="Gene3D" id="1.10.10.10">
    <property type="entry name" value="Winged helix-like DNA-binding domain superfamily/Winged helix DNA-binding domain"/>
    <property type="match status" value="1"/>
</dbReference>
<feature type="domain" description="Transcription regulator PadR N-terminal" evidence="1">
    <location>
        <begin position="25"/>
        <end position="95"/>
    </location>
</feature>
<evidence type="ECO:0000259" key="1">
    <source>
        <dbReference type="Pfam" id="PF03551"/>
    </source>
</evidence>
<dbReference type="PANTHER" id="PTHR33169">
    <property type="entry name" value="PADR-FAMILY TRANSCRIPTIONAL REGULATOR"/>
    <property type="match status" value="1"/>
</dbReference>
<dbReference type="PANTHER" id="PTHR33169:SF14">
    <property type="entry name" value="TRANSCRIPTIONAL REGULATOR RV3488"/>
    <property type="match status" value="1"/>
</dbReference>
<comment type="caution">
    <text evidence="2">The sequence shown here is derived from an EMBL/GenBank/DDBJ whole genome shotgun (WGS) entry which is preliminary data.</text>
</comment>
<proteinExistence type="predicted"/>
<gene>
    <name evidence="2" type="ORF">ABIE21_002713</name>
</gene>